<evidence type="ECO:0000256" key="1">
    <source>
        <dbReference type="ARBA" id="ARBA00000798"/>
    </source>
</evidence>
<dbReference type="EMBL" id="JAAGVY010000049">
    <property type="protein sequence ID" value="NEN25351.1"/>
    <property type="molecule type" value="Genomic_DNA"/>
</dbReference>
<dbReference type="EC" id="3.1.4.4" evidence="3"/>
<dbReference type="InterPro" id="IPR001736">
    <property type="entry name" value="PLipase_D/transphosphatidylase"/>
</dbReference>
<keyword evidence="5" id="KW-0442">Lipid degradation</keyword>
<evidence type="ECO:0000313" key="8">
    <source>
        <dbReference type="EMBL" id="NEN25351.1"/>
    </source>
</evidence>
<accession>A0A7K3WWD0</accession>
<evidence type="ECO:0000313" key="9">
    <source>
        <dbReference type="Proteomes" id="UP000486602"/>
    </source>
</evidence>
<keyword evidence="4" id="KW-0378">Hydrolase</keyword>
<dbReference type="CDD" id="cd09171">
    <property type="entry name" value="PLDc_vPLD6_like"/>
    <property type="match status" value="1"/>
</dbReference>
<evidence type="ECO:0000256" key="5">
    <source>
        <dbReference type="ARBA" id="ARBA00022963"/>
    </source>
</evidence>
<dbReference type="GO" id="GO:0016042">
    <property type="term" value="P:lipid catabolic process"/>
    <property type="evidence" value="ECO:0007669"/>
    <property type="project" value="UniProtKB-KW"/>
</dbReference>
<comment type="catalytic activity">
    <reaction evidence="1">
        <text>a 1,2-diacyl-sn-glycero-3-phosphocholine + H2O = a 1,2-diacyl-sn-glycero-3-phosphate + choline + H(+)</text>
        <dbReference type="Rhea" id="RHEA:14445"/>
        <dbReference type="ChEBI" id="CHEBI:15354"/>
        <dbReference type="ChEBI" id="CHEBI:15377"/>
        <dbReference type="ChEBI" id="CHEBI:15378"/>
        <dbReference type="ChEBI" id="CHEBI:57643"/>
        <dbReference type="ChEBI" id="CHEBI:58608"/>
        <dbReference type="EC" id="3.1.4.4"/>
    </reaction>
</comment>
<evidence type="ECO:0000256" key="3">
    <source>
        <dbReference type="ARBA" id="ARBA00012027"/>
    </source>
</evidence>
<evidence type="ECO:0000256" key="4">
    <source>
        <dbReference type="ARBA" id="ARBA00022801"/>
    </source>
</evidence>
<gene>
    <name evidence="8" type="ORF">G3O08_17790</name>
</gene>
<dbReference type="RefSeq" id="WP_163286805.1">
    <property type="nucleotide sequence ID" value="NZ_JAAGVY010000049.1"/>
</dbReference>
<dbReference type="GO" id="GO:0016891">
    <property type="term" value="F:RNA endonuclease activity producing 5'-phosphomonoesters, hydrolytic mechanism"/>
    <property type="evidence" value="ECO:0007669"/>
    <property type="project" value="TreeGrafter"/>
</dbReference>
<dbReference type="Proteomes" id="UP000486602">
    <property type="component" value="Unassembled WGS sequence"/>
</dbReference>
<dbReference type="InterPro" id="IPR051406">
    <property type="entry name" value="PLD_domain"/>
</dbReference>
<comment type="caution">
    <text evidence="8">The sequence shown here is derived from an EMBL/GenBank/DDBJ whole genome shotgun (WGS) entry which is preliminary data.</text>
</comment>
<dbReference type="PANTHER" id="PTHR43856:SF1">
    <property type="entry name" value="MITOCHONDRIAL CARDIOLIPIN HYDROLASE"/>
    <property type="match status" value="1"/>
</dbReference>
<dbReference type="GO" id="GO:0006793">
    <property type="term" value="P:phosphorus metabolic process"/>
    <property type="evidence" value="ECO:0007669"/>
    <property type="project" value="UniProtKB-ARBA"/>
</dbReference>
<protein>
    <recommendedName>
        <fullName evidence="3">phospholipase D</fullName>
        <ecNumber evidence="3">3.1.4.4</ecNumber>
    </recommendedName>
</protein>
<dbReference type="SUPFAM" id="SSF56024">
    <property type="entry name" value="Phospholipase D/nuclease"/>
    <property type="match status" value="1"/>
</dbReference>
<reference evidence="8 9" key="1">
    <citation type="submission" date="2020-02" db="EMBL/GenBank/DDBJ databases">
        <title>Out from the shadows clarifying the taxonomy of the family Cryomorphaceae and related taxa by utilizing the GTDB taxonomic framework.</title>
        <authorList>
            <person name="Bowman J.P."/>
        </authorList>
    </citation>
    <scope>NUCLEOTIDE SEQUENCE [LARGE SCALE GENOMIC DNA]</scope>
    <source>
        <strain evidence="8 9">QSSC 1-22</strain>
    </source>
</reference>
<sequence length="226" mass="25824">MKEVIQKFKESIDDNVFTSSEKKDLKQLIVEKVLTEREMDFLRSQIFDIARENQDHLSKESLINWIEETNKLTLISSEPANIALAYFSPGQACKSAIITQLRAAISSIKICVFTISDNDISTEILSAHNRGIGVKILTDNDKSFDRGSDIEMLHNNNVSIKIDSTEHHMHHKFCIIDKKTLLTGSYNWTRSAADRNQENILVTQNPFLVKSFLGEFEKLSDQLIDY</sequence>
<dbReference type="Gene3D" id="3.30.870.10">
    <property type="entry name" value="Endonuclease Chain A"/>
    <property type="match status" value="1"/>
</dbReference>
<organism evidence="8 9">
    <name type="scientific">Cryomorpha ignava</name>
    <dbReference type="NCBI Taxonomy" id="101383"/>
    <lineage>
        <taxon>Bacteria</taxon>
        <taxon>Pseudomonadati</taxon>
        <taxon>Bacteroidota</taxon>
        <taxon>Flavobacteriia</taxon>
        <taxon>Flavobacteriales</taxon>
        <taxon>Cryomorphaceae</taxon>
        <taxon>Cryomorpha</taxon>
    </lineage>
</organism>
<evidence type="ECO:0000256" key="2">
    <source>
        <dbReference type="ARBA" id="ARBA00008664"/>
    </source>
</evidence>
<keyword evidence="9" id="KW-1185">Reference proteome</keyword>
<dbReference type="Pfam" id="PF13091">
    <property type="entry name" value="PLDc_2"/>
    <property type="match status" value="1"/>
</dbReference>
<dbReference type="AlphaFoldDB" id="A0A7K3WWD0"/>
<dbReference type="PROSITE" id="PS50035">
    <property type="entry name" value="PLD"/>
    <property type="match status" value="1"/>
</dbReference>
<proteinExistence type="inferred from homology"/>
<keyword evidence="6" id="KW-0443">Lipid metabolism</keyword>
<name>A0A7K3WWD0_9FLAO</name>
<dbReference type="InterPro" id="IPR025202">
    <property type="entry name" value="PLD-like_dom"/>
</dbReference>
<dbReference type="PANTHER" id="PTHR43856">
    <property type="entry name" value="CARDIOLIPIN HYDROLASE"/>
    <property type="match status" value="1"/>
</dbReference>
<feature type="domain" description="PLD phosphodiesterase" evidence="7">
    <location>
        <begin position="165"/>
        <end position="192"/>
    </location>
</feature>
<dbReference type="GO" id="GO:0004630">
    <property type="term" value="F:phospholipase D activity"/>
    <property type="evidence" value="ECO:0007669"/>
    <property type="project" value="UniProtKB-EC"/>
</dbReference>
<evidence type="ECO:0000259" key="7">
    <source>
        <dbReference type="PROSITE" id="PS50035"/>
    </source>
</evidence>
<evidence type="ECO:0000256" key="6">
    <source>
        <dbReference type="ARBA" id="ARBA00023098"/>
    </source>
</evidence>
<comment type="similarity">
    <text evidence="2">Belongs to the phospholipase D family.</text>
</comment>